<feature type="domain" description="HTH cro/C1-type" evidence="1">
    <location>
        <begin position="19"/>
        <end position="74"/>
    </location>
</feature>
<dbReference type="Pfam" id="PF00717">
    <property type="entry name" value="Peptidase_S24"/>
    <property type="match status" value="1"/>
</dbReference>
<dbReference type="Gene3D" id="2.10.109.10">
    <property type="entry name" value="Umud Fragment, subunit A"/>
    <property type="match status" value="1"/>
</dbReference>
<dbReference type="Pfam" id="PF01381">
    <property type="entry name" value="HTH_3"/>
    <property type="match status" value="1"/>
</dbReference>
<dbReference type="SMART" id="SM00530">
    <property type="entry name" value="HTH_XRE"/>
    <property type="match status" value="1"/>
</dbReference>
<dbReference type="RefSeq" id="WP_022088714.1">
    <property type="nucleotide sequence ID" value="NZ_JAODBU010000006.1"/>
</dbReference>
<dbReference type="PROSITE" id="PS50943">
    <property type="entry name" value="HTH_CROC1"/>
    <property type="match status" value="1"/>
</dbReference>
<dbReference type="InterPro" id="IPR010982">
    <property type="entry name" value="Lambda_DNA-bd_dom_sf"/>
</dbReference>
<dbReference type="Proteomes" id="UP001431199">
    <property type="component" value="Unassembled WGS sequence"/>
</dbReference>
<evidence type="ECO:0000313" key="2">
    <source>
        <dbReference type="EMBL" id="MCT7398725.1"/>
    </source>
</evidence>
<protein>
    <submittedName>
        <fullName evidence="2">Helix-turn-helix domain-containing protein</fullName>
    </submittedName>
</protein>
<dbReference type="SUPFAM" id="SSF47413">
    <property type="entry name" value="lambda repressor-like DNA-binding domains"/>
    <property type="match status" value="1"/>
</dbReference>
<dbReference type="SUPFAM" id="SSF51306">
    <property type="entry name" value="LexA/Signal peptidase"/>
    <property type="match status" value="1"/>
</dbReference>
<dbReference type="InterPro" id="IPR036286">
    <property type="entry name" value="LexA/Signal_pep-like_sf"/>
</dbReference>
<proteinExistence type="predicted"/>
<evidence type="ECO:0000259" key="1">
    <source>
        <dbReference type="PROSITE" id="PS50943"/>
    </source>
</evidence>
<sequence length="239" mass="27129">MNLKQFDLLQYTNTVVETINQILNERNWTLKKLSDVSNISYDTLKKLMSGHTGCPTTYNLIKLSQALGVSIDYLLGLDRHLNIDYTKLPERACNLISEIANFETKLYNLNQLQGKTYIPVIVPTGCMGDEMLFDSFYADYIDVSSYEEEFGSSMMCGIKVTNKSLHPAYLKDDVLIIANDRSPAYGETGIFLKGRHVYIRKYEYGTPSVLKPVNGFGKDIVATDPSEWYVFGRVLTVIR</sequence>
<evidence type="ECO:0000313" key="3">
    <source>
        <dbReference type="Proteomes" id="UP001431199"/>
    </source>
</evidence>
<dbReference type="InterPro" id="IPR001387">
    <property type="entry name" value="Cro/C1-type_HTH"/>
</dbReference>
<organism evidence="2 3">
    <name type="scientific">Eubacterium album</name>
    <dbReference type="NCBI Taxonomy" id="2978477"/>
    <lineage>
        <taxon>Bacteria</taxon>
        <taxon>Bacillati</taxon>
        <taxon>Bacillota</taxon>
        <taxon>Clostridia</taxon>
        <taxon>Eubacteriales</taxon>
        <taxon>Eubacteriaceae</taxon>
        <taxon>Eubacterium</taxon>
    </lineage>
</organism>
<gene>
    <name evidence="2" type="ORF">N5B56_06440</name>
</gene>
<reference evidence="2" key="1">
    <citation type="submission" date="2022-09" db="EMBL/GenBank/DDBJ databases">
        <title>Eubacterium sp. LFL-14 isolated from human feces.</title>
        <authorList>
            <person name="Liu F."/>
        </authorList>
    </citation>
    <scope>NUCLEOTIDE SEQUENCE</scope>
    <source>
        <strain evidence="2">LFL-14</strain>
    </source>
</reference>
<comment type="caution">
    <text evidence="2">The sequence shown here is derived from an EMBL/GenBank/DDBJ whole genome shotgun (WGS) entry which is preliminary data.</text>
</comment>
<accession>A0ABT2LZK6</accession>
<dbReference type="EMBL" id="JAODBU010000006">
    <property type="protein sequence ID" value="MCT7398725.1"/>
    <property type="molecule type" value="Genomic_DNA"/>
</dbReference>
<dbReference type="InterPro" id="IPR015927">
    <property type="entry name" value="Peptidase_S24_S26A/B/C"/>
</dbReference>
<keyword evidence="3" id="KW-1185">Reference proteome</keyword>
<dbReference type="CDD" id="cd00093">
    <property type="entry name" value="HTH_XRE"/>
    <property type="match status" value="1"/>
</dbReference>
<dbReference type="Gene3D" id="1.10.260.40">
    <property type="entry name" value="lambda repressor-like DNA-binding domains"/>
    <property type="match status" value="1"/>
</dbReference>
<name>A0ABT2LZK6_9FIRM</name>